<gene>
    <name evidence="2" type="ORF">BSTOLATCC_MIC18841</name>
</gene>
<dbReference type="InterPro" id="IPR027267">
    <property type="entry name" value="AH/BAR_dom_sf"/>
</dbReference>
<dbReference type="Proteomes" id="UP001162131">
    <property type="component" value="Unassembled WGS sequence"/>
</dbReference>
<dbReference type="AlphaFoldDB" id="A0AAU9J235"/>
<accession>A0AAU9J235</accession>
<dbReference type="EMBL" id="CAJZBQ010000018">
    <property type="protein sequence ID" value="CAG9317597.1"/>
    <property type="molecule type" value="Genomic_DNA"/>
</dbReference>
<name>A0AAU9J235_9CILI</name>
<feature type="region of interest" description="Disordered" evidence="1">
    <location>
        <begin position="104"/>
        <end position="140"/>
    </location>
</feature>
<protein>
    <submittedName>
        <fullName evidence="2">Uncharacterized protein</fullName>
    </submittedName>
</protein>
<organism evidence="2 3">
    <name type="scientific">Blepharisma stoltei</name>
    <dbReference type="NCBI Taxonomy" id="1481888"/>
    <lineage>
        <taxon>Eukaryota</taxon>
        <taxon>Sar</taxon>
        <taxon>Alveolata</taxon>
        <taxon>Ciliophora</taxon>
        <taxon>Postciliodesmatophora</taxon>
        <taxon>Heterotrichea</taxon>
        <taxon>Heterotrichida</taxon>
        <taxon>Blepharismidae</taxon>
        <taxon>Blepharisma</taxon>
    </lineage>
</organism>
<comment type="caution">
    <text evidence="2">The sequence shown here is derived from an EMBL/GenBank/DDBJ whole genome shotgun (WGS) entry which is preliminary data.</text>
</comment>
<keyword evidence="3" id="KW-1185">Reference proteome</keyword>
<evidence type="ECO:0000313" key="2">
    <source>
        <dbReference type="EMBL" id="CAG9317597.1"/>
    </source>
</evidence>
<evidence type="ECO:0000313" key="3">
    <source>
        <dbReference type="Proteomes" id="UP001162131"/>
    </source>
</evidence>
<feature type="compositionally biased region" description="Basic and acidic residues" evidence="1">
    <location>
        <begin position="108"/>
        <end position="122"/>
    </location>
</feature>
<sequence>MNQERGRVYKDKLDQISNEYASLHSIFKKLIKSEEESLENHLEFQQKWQEVAELERHNDLANVFLGYSNSLKAKESAHTESLGILKDYIQDALRIASLKIKQQKRSLSRRENREKTAQERSKSLQKTVNSEEINKENEENEKELKMMNEETQRNIKEFENRHVNDIKQVLLHLMNAEMFHHSVALQQLTNLLPLVQNIDPENLPKDI</sequence>
<dbReference type="Gene3D" id="1.20.1270.60">
    <property type="entry name" value="Arfaptin homology (AH) domain/BAR domain"/>
    <property type="match status" value="1"/>
</dbReference>
<evidence type="ECO:0000256" key="1">
    <source>
        <dbReference type="SAM" id="MobiDB-lite"/>
    </source>
</evidence>
<reference evidence="2" key="1">
    <citation type="submission" date="2021-09" db="EMBL/GenBank/DDBJ databases">
        <authorList>
            <consortium name="AG Swart"/>
            <person name="Singh M."/>
            <person name="Singh A."/>
            <person name="Seah K."/>
            <person name="Emmerich C."/>
        </authorList>
    </citation>
    <scope>NUCLEOTIDE SEQUENCE</scope>
    <source>
        <strain evidence="2">ATCC30299</strain>
    </source>
</reference>
<proteinExistence type="predicted"/>